<feature type="region of interest" description="Disordered" evidence="1">
    <location>
        <begin position="47"/>
        <end position="66"/>
    </location>
</feature>
<comment type="caution">
    <text evidence="2">The sequence shown here is derived from an EMBL/GenBank/DDBJ whole genome shotgun (WGS) entry which is preliminary data.</text>
</comment>
<reference evidence="3" key="1">
    <citation type="submission" date="2015-07" db="EMBL/GenBank/DDBJ databases">
        <title>Draft genome sequence of a Pseudoalteromonas rubra strain, OCN096, isolated from Kaneohe Bay, Oahu, Hawaii.</title>
        <authorList>
            <person name="Beurmann S."/>
            <person name="Ushijima B."/>
            <person name="Belcaid M."/>
            <person name="Callahan S.M."/>
            <person name="Aeby G.S."/>
        </authorList>
    </citation>
    <scope>NUCLEOTIDE SEQUENCE [LARGE SCALE GENOMIC DNA]</scope>
    <source>
        <strain evidence="3">OCN096</strain>
    </source>
</reference>
<dbReference type="PATRIC" id="fig|43658.6.peg.2035"/>
<name>A0A0L0EPQ1_9GAMM</name>
<accession>A0A0L0EPQ1</accession>
<organism evidence="2 3">
    <name type="scientific">Pseudoalteromonas rubra</name>
    <dbReference type="NCBI Taxonomy" id="43658"/>
    <lineage>
        <taxon>Bacteria</taxon>
        <taxon>Pseudomonadati</taxon>
        <taxon>Pseudomonadota</taxon>
        <taxon>Gammaproteobacteria</taxon>
        <taxon>Alteromonadales</taxon>
        <taxon>Pseudoalteromonadaceae</taxon>
        <taxon>Pseudoalteromonas</taxon>
    </lineage>
</organism>
<dbReference type="Proteomes" id="UP000036850">
    <property type="component" value="Unassembled WGS sequence"/>
</dbReference>
<sequence>MFDFIKSRKTPETPQEEVTVIEGDGSEITVNETEHTVDGRVVKERHVTVSRGHGGPQPVTPTPPSK</sequence>
<gene>
    <name evidence="2" type="ORF">AC626_17480</name>
</gene>
<protein>
    <submittedName>
        <fullName evidence="2">Uncharacterized protein</fullName>
    </submittedName>
</protein>
<evidence type="ECO:0000313" key="2">
    <source>
        <dbReference type="EMBL" id="KNC66355.1"/>
    </source>
</evidence>
<proteinExistence type="predicted"/>
<evidence type="ECO:0000313" key="3">
    <source>
        <dbReference type="Proteomes" id="UP000036850"/>
    </source>
</evidence>
<dbReference type="EMBL" id="LFZX01000160">
    <property type="protein sequence ID" value="KNC66355.1"/>
    <property type="molecule type" value="Genomic_DNA"/>
</dbReference>
<dbReference type="AlphaFoldDB" id="A0A0L0EPQ1"/>
<evidence type="ECO:0000256" key="1">
    <source>
        <dbReference type="SAM" id="MobiDB-lite"/>
    </source>
</evidence>
<dbReference type="OrthoDB" id="6313751at2"/>